<proteinExistence type="predicted"/>
<gene>
    <name evidence="2" type="ORF">NDU88_002103</name>
</gene>
<comment type="caution">
    <text evidence="2">The sequence shown here is derived from an EMBL/GenBank/DDBJ whole genome shotgun (WGS) entry which is preliminary data.</text>
</comment>
<evidence type="ECO:0000313" key="3">
    <source>
        <dbReference type="Proteomes" id="UP001066276"/>
    </source>
</evidence>
<feature type="region of interest" description="Disordered" evidence="1">
    <location>
        <begin position="1"/>
        <end position="105"/>
    </location>
</feature>
<evidence type="ECO:0000313" key="2">
    <source>
        <dbReference type="EMBL" id="KAJ1096973.1"/>
    </source>
</evidence>
<name>A0AAV7M775_PLEWA</name>
<sequence length="280" mass="29882">MSRRASLSQLLRPCSNHGQHPGPLQPHLRQIRHAQGVCQARSHAPSLTGSAPGPHSMTQPSIGKQQQGPSLLRRRTVLSQSPQVPPEHRASRGPSPPLRRSPPPMWLPGPFSAPWRLAPLLCRQGFSPWHMLELGPTVTVLGRADPSQATPATGPLASPSTTATDLSAGPSPATVHAPVTAPTFLDAAHDCGVHQSHCVHPPPLRRTADLWRPALTSRGPLSQAVGSAAPLSGCRHLASVQGRSPHSPRPRCRGVLFTHPCGRWGGAQALGTPWVCWWCL</sequence>
<dbReference type="AlphaFoldDB" id="A0AAV7M775"/>
<keyword evidence="3" id="KW-1185">Reference proteome</keyword>
<protein>
    <submittedName>
        <fullName evidence="2">Uncharacterized protein</fullName>
    </submittedName>
</protein>
<reference evidence="2" key="1">
    <citation type="journal article" date="2022" name="bioRxiv">
        <title>Sequencing and chromosome-scale assembly of the giantPleurodeles waltlgenome.</title>
        <authorList>
            <person name="Brown T."/>
            <person name="Elewa A."/>
            <person name="Iarovenko S."/>
            <person name="Subramanian E."/>
            <person name="Araus A.J."/>
            <person name="Petzold A."/>
            <person name="Susuki M."/>
            <person name="Suzuki K.-i.T."/>
            <person name="Hayashi T."/>
            <person name="Toyoda A."/>
            <person name="Oliveira C."/>
            <person name="Osipova E."/>
            <person name="Leigh N.D."/>
            <person name="Simon A."/>
            <person name="Yun M.H."/>
        </authorList>
    </citation>
    <scope>NUCLEOTIDE SEQUENCE</scope>
    <source>
        <strain evidence="2">20211129_DDA</strain>
        <tissue evidence="2">Liver</tissue>
    </source>
</reference>
<feature type="compositionally biased region" description="Pro residues" evidence="1">
    <location>
        <begin position="94"/>
        <end position="105"/>
    </location>
</feature>
<feature type="region of interest" description="Disordered" evidence="1">
    <location>
        <begin position="143"/>
        <end position="175"/>
    </location>
</feature>
<organism evidence="2 3">
    <name type="scientific">Pleurodeles waltl</name>
    <name type="common">Iberian ribbed newt</name>
    <dbReference type="NCBI Taxonomy" id="8319"/>
    <lineage>
        <taxon>Eukaryota</taxon>
        <taxon>Metazoa</taxon>
        <taxon>Chordata</taxon>
        <taxon>Craniata</taxon>
        <taxon>Vertebrata</taxon>
        <taxon>Euteleostomi</taxon>
        <taxon>Amphibia</taxon>
        <taxon>Batrachia</taxon>
        <taxon>Caudata</taxon>
        <taxon>Salamandroidea</taxon>
        <taxon>Salamandridae</taxon>
        <taxon>Pleurodelinae</taxon>
        <taxon>Pleurodeles</taxon>
    </lineage>
</organism>
<feature type="compositionally biased region" description="Polar residues" evidence="1">
    <location>
        <begin position="56"/>
        <end position="69"/>
    </location>
</feature>
<dbReference type="Proteomes" id="UP001066276">
    <property type="component" value="Chromosome 10"/>
</dbReference>
<evidence type="ECO:0000256" key="1">
    <source>
        <dbReference type="SAM" id="MobiDB-lite"/>
    </source>
</evidence>
<dbReference type="EMBL" id="JANPWB010000014">
    <property type="protein sequence ID" value="KAJ1096973.1"/>
    <property type="molecule type" value="Genomic_DNA"/>
</dbReference>
<accession>A0AAV7M775</accession>